<comment type="caution">
    <text evidence="8">The sequence shown here is derived from an EMBL/GenBank/DDBJ whole genome shotgun (WGS) entry which is preliminary data.</text>
</comment>
<protein>
    <recommendedName>
        <fullName evidence="7">Sugar phosphate transporter domain-containing protein</fullName>
    </recommendedName>
</protein>
<evidence type="ECO:0000313" key="8">
    <source>
        <dbReference type="EMBL" id="GJN88740.1"/>
    </source>
</evidence>
<evidence type="ECO:0000256" key="3">
    <source>
        <dbReference type="ARBA" id="ARBA00022989"/>
    </source>
</evidence>
<evidence type="ECO:0000256" key="5">
    <source>
        <dbReference type="SAM" id="MobiDB-lite"/>
    </source>
</evidence>
<evidence type="ECO:0000256" key="6">
    <source>
        <dbReference type="SAM" id="Phobius"/>
    </source>
</evidence>
<gene>
    <name evidence="8" type="ORF">Rhopal_001706-T1</name>
</gene>
<evidence type="ECO:0000256" key="4">
    <source>
        <dbReference type="ARBA" id="ARBA00023136"/>
    </source>
</evidence>
<keyword evidence="9" id="KW-1185">Reference proteome</keyword>
<keyword evidence="3 6" id="KW-1133">Transmembrane helix</keyword>
<keyword evidence="4 6" id="KW-0472">Membrane</keyword>
<evidence type="ECO:0000256" key="1">
    <source>
        <dbReference type="ARBA" id="ARBA00004141"/>
    </source>
</evidence>
<feature type="transmembrane region" description="Helical" evidence="6">
    <location>
        <begin position="298"/>
        <end position="315"/>
    </location>
</feature>
<feature type="transmembrane region" description="Helical" evidence="6">
    <location>
        <begin position="114"/>
        <end position="136"/>
    </location>
</feature>
<dbReference type="Pfam" id="PF03151">
    <property type="entry name" value="TPT"/>
    <property type="match status" value="1"/>
</dbReference>
<dbReference type="InterPro" id="IPR037185">
    <property type="entry name" value="EmrE-like"/>
</dbReference>
<evidence type="ECO:0000256" key="2">
    <source>
        <dbReference type="ARBA" id="ARBA00022692"/>
    </source>
</evidence>
<feature type="region of interest" description="Disordered" evidence="5">
    <location>
        <begin position="1"/>
        <end position="40"/>
    </location>
</feature>
<dbReference type="Proteomes" id="UP001342314">
    <property type="component" value="Unassembled WGS sequence"/>
</dbReference>
<name>A0AAV5GGQ9_9BASI</name>
<dbReference type="InterPro" id="IPR004853">
    <property type="entry name" value="Sugar_P_trans_dom"/>
</dbReference>
<feature type="transmembrane region" description="Helical" evidence="6">
    <location>
        <begin position="79"/>
        <end position="102"/>
    </location>
</feature>
<feature type="transmembrane region" description="Helical" evidence="6">
    <location>
        <begin position="191"/>
        <end position="212"/>
    </location>
</feature>
<feature type="transmembrane region" description="Helical" evidence="6">
    <location>
        <begin position="321"/>
        <end position="339"/>
    </location>
</feature>
<accession>A0AAV5GGQ9</accession>
<feature type="domain" description="Sugar phosphate transporter" evidence="7">
    <location>
        <begin position="52"/>
        <end position="337"/>
    </location>
</feature>
<reference evidence="8 9" key="1">
    <citation type="submission" date="2021-12" db="EMBL/GenBank/DDBJ databases">
        <title>High titer production of polyol ester of fatty acids by Rhodotorula paludigena BS15 towards product separation-free biomass refinery.</title>
        <authorList>
            <person name="Mano J."/>
            <person name="Ono H."/>
            <person name="Tanaka T."/>
            <person name="Naito K."/>
            <person name="Sushida H."/>
            <person name="Ike M."/>
            <person name="Tokuyasu K."/>
            <person name="Kitaoka M."/>
        </authorList>
    </citation>
    <scope>NUCLEOTIDE SEQUENCE [LARGE SCALE GENOMIC DNA]</scope>
    <source>
        <strain evidence="8 9">BS15</strain>
    </source>
</reference>
<dbReference type="GO" id="GO:0016020">
    <property type="term" value="C:membrane"/>
    <property type="evidence" value="ECO:0007669"/>
    <property type="project" value="UniProtKB-SubCell"/>
</dbReference>
<feature type="transmembrane region" description="Helical" evidence="6">
    <location>
        <begin position="167"/>
        <end position="185"/>
    </location>
</feature>
<evidence type="ECO:0000259" key="7">
    <source>
        <dbReference type="Pfam" id="PF03151"/>
    </source>
</evidence>
<feature type="compositionally biased region" description="Pro residues" evidence="5">
    <location>
        <begin position="348"/>
        <end position="357"/>
    </location>
</feature>
<sequence>MSAARGDYTRVPVDEDVELKNAQQRAGSPGLGRSPAVKQGEEAPPSRAMVVFSVTFYLVAAIVMIMVNKWVLNKVQIPLFFLFCQLAIAVVLLQLCALFGYMKLPRMDITTCKGLAPLIACNVLGLAFNTYCLQYVDASFYQIARGLVLPFTVFFSWYILGSRSSAATLAAVAIVCVGFLLGVSGEIHTTILGTGLGVASSVTTAVHAIVVKRSLSVVSGTLDLAYYSNLLSAIVILPFVILSGEVWTVLDMVTGSGDGTGAIGTFLTGAAVTGVFGFLICIAGFLSIKVTSPISHMISAAVRGVLQTFLGVWLFGDQVGAGRGFGIVFILTGSIYYVYTKSQEQAGPRPPVSPNPPVSEHLGQARPSVVSAGQTPGMAYVASLGADDDKSRR</sequence>
<dbReference type="EMBL" id="BQKY01000003">
    <property type="protein sequence ID" value="GJN88740.1"/>
    <property type="molecule type" value="Genomic_DNA"/>
</dbReference>
<comment type="subcellular location">
    <subcellularLocation>
        <location evidence="1">Membrane</location>
        <topology evidence="1">Multi-pass membrane protein</topology>
    </subcellularLocation>
</comment>
<dbReference type="InterPro" id="IPR050186">
    <property type="entry name" value="TPT_transporter"/>
</dbReference>
<evidence type="ECO:0000313" key="9">
    <source>
        <dbReference type="Proteomes" id="UP001342314"/>
    </source>
</evidence>
<feature type="transmembrane region" description="Helical" evidence="6">
    <location>
        <begin position="142"/>
        <end position="160"/>
    </location>
</feature>
<feature type="transmembrane region" description="Helical" evidence="6">
    <location>
        <begin position="262"/>
        <end position="286"/>
    </location>
</feature>
<organism evidence="8 9">
    <name type="scientific">Rhodotorula paludigena</name>
    <dbReference type="NCBI Taxonomy" id="86838"/>
    <lineage>
        <taxon>Eukaryota</taxon>
        <taxon>Fungi</taxon>
        <taxon>Dikarya</taxon>
        <taxon>Basidiomycota</taxon>
        <taxon>Pucciniomycotina</taxon>
        <taxon>Microbotryomycetes</taxon>
        <taxon>Sporidiobolales</taxon>
        <taxon>Sporidiobolaceae</taxon>
        <taxon>Rhodotorula</taxon>
    </lineage>
</organism>
<keyword evidence="2 6" id="KW-0812">Transmembrane</keyword>
<dbReference type="AlphaFoldDB" id="A0AAV5GGQ9"/>
<feature type="transmembrane region" description="Helical" evidence="6">
    <location>
        <begin position="224"/>
        <end position="242"/>
    </location>
</feature>
<dbReference type="PANTHER" id="PTHR11132">
    <property type="entry name" value="SOLUTE CARRIER FAMILY 35"/>
    <property type="match status" value="1"/>
</dbReference>
<feature type="region of interest" description="Disordered" evidence="5">
    <location>
        <begin position="345"/>
        <end position="374"/>
    </location>
</feature>
<dbReference type="SUPFAM" id="SSF103481">
    <property type="entry name" value="Multidrug resistance efflux transporter EmrE"/>
    <property type="match status" value="1"/>
</dbReference>
<feature type="transmembrane region" description="Helical" evidence="6">
    <location>
        <begin position="48"/>
        <end position="67"/>
    </location>
</feature>
<proteinExistence type="predicted"/>